<dbReference type="PANTHER" id="PTHR36844">
    <property type="entry name" value="PROTEASE PRSW"/>
    <property type="match status" value="1"/>
</dbReference>
<dbReference type="Proteomes" id="UP001216579">
    <property type="component" value="Unassembled WGS sequence"/>
</dbReference>
<evidence type="ECO:0000256" key="1">
    <source>
        <dbReference type="SAM" id="Phobius"/>
    </source>
</evidence>
<gene>
    <name evidence="2" type="ORF">P3G67_20855</name>
</gene>
<feature type="transmembrane region" description="Helical" evidence="1">
    <location>
        <begin position="198"/>
        <end position="215"/>
    </location>
</feature>
<dbReference type="EMBL" id="JARJBC010000013">
    <property type="protein sequence ID" value="MDF3291630.1"/>
    <property type="molecule type" value="Genomic_DNA"/>
</dbReference>
<dbReference type="GO" id="GO:0006508">
    <property type="term" value="P:proteolysis"/>
    <property type="evidence" value="ECO:0007669"/>
    <property type="project" value="UniProtKB-KW"/>
</dbReference>
<sequence length="249" mass="26115">MTVARLGWLGALVMGTVLFIADERAMVDTANPNFVPSVILLGAAVVPTAFVLFVAERRLPYDVPPTVVFVTALLGGVVGTVVAGFLEYHTLLRLGVLPMLAVAVIEEAAKLLVPLAVLLLTRYRQPADGVLIGVASGAGFAALETMGYAFVALVRSHGSVTALEDILVLRGLLAPAGHMAWTGATAAALWAARLTGRWLRFLLVFVVAVLLHTAWDSIGTLTGYVVIAAVSLVMLGILTHRTAAASRVP</sequence>
<feature type="transmembrane region" description="Helical" evidence="1">
    <location>
        <begin position="67"/>
        <end position="86"/>
    </location>
</feature>
<keyword evidence="2" id="KW-0645">Protease</keyword>
<dbReference type="GO" id="GO:0008233">
    <property type="term" value="F:peptidase activity"/>
    <property type="evidence" value="ECO:0007669"/>
    <property type="project" value="UniProtKB-KW"/>
</dbReference>
<protein>
    <submittedName>
        <fullName evidence="2">PrsW family glutamic-type intramembrane protease</fullName>
        <ecNumber evidence="2">3.4.-.-</ecNumber>
    </submittedName>
</protein>
<dbReference type="RefSeq" id="WP_276094810.1">
    <property type="nucleotide sequence ID" value="NZ_JARJBC010000013.1"/>
</dbReference>
<feature type="transmembrane region" description="Helical" evidence="1">
    <location>
        <begin position="221"/>
        <end position="239"/>
    </location>
</feature>
<name>A0ABT5ZP76_9ACTN</name>
<comment type="caution">
    <text evidence="2">The sequence shown here is derived from an EMBL/GenBank/DDBJ whole genome shotgun (WGS) entry which is preliminary data.</text>
</comment>
<dbReference type="PANTHER" id="PTHR36844:SF1">
    <property type="entry name" value="PROTEASE PRSW"/>
    <property type="match status" value="1"/>
</dbReference>
<keyword evidence="1" id="KW-0472">Membrane</keyword>
<keyword evidence="1" id="KW-1133">Transmembrane helix</keyword>
<proteinExistence type="predicted"/>
<evidence type="ECO:0000313" key="3">
    <source>
        <dbReference type="Proteomes" id="UP001216579"/>
    </source>
</evidence>
<feature type="transmembrane region" description="Helical" evidence="1">
    <location>
        <begin position="37"/>
        <end position="55"/>
    </location>
</feature>
<keyword evidence="2" id="KW-0378">Hydrolase</keyword>
<dbReference type="InterPro" id="IPR026898">
    <property type="entry name" value="PrsW"/>
</dbReference>
<accession>A0ABT5ZP76</accession>
<keyword evidence="3" id="KW-1185">Reference proteome</keyword>
<dbReference type="Pfam" id="PF13367">
    <property type="entry name" value="PrsW-protease"/>
    <property type="match status" value="1"/>
</dbReference>
<reference evidence="2 3" key="1">
    <citation type="submission" date="2023-03" db="EMBL/GenBank/DDBJ databases">
        <title>Draft genome sequence of Streptomyces sp. RB6PN23 isolated from peat swamp forest in Thailand.</title>
        <authorList>
            <person name="Klaysubun C."/>
            <person name="Duangmal K."/>
        </authorList>
    </citation>
    <scope>NUCLEOTIDE SEQUENCE [LARGE SCALE GENOMIC DNA]</scope>
    <source>
        <strain evidence="2 3">RB6PN23</strain>
    </source>
</reference>
<dbReference type="EC" id="3.4.-.-" evidence="2"/>
<feature type="transmembrane region" description="Helical" evidence="1">
    <location>
        <begin position="132"/>
        <end position="154"/>
    </location>
</feature>
<feature type="transmembrane region" description="Helical" evidence="1">
    <location>
        <begin position="98"/>
        <end position="120"/>
    </location>
</feature>
<evidence type="ECO:0000313" key="2">
    <source>
        <dbReference type="EMBL" id="MDF3291630.1"/>
    </source>
</evidence>
<feature type="transmembrane region" description="Helical" evidence="1">
    <location>
        <begin position="166"/>
        <end position="191"/>
    </location>
</feature>
<organism evidence="2 3">
    <name type="scientific">Streptomyces silvisoli</name>
    <dbReference type="NCBI Taxonomy" id="3034235"/>
    <lineage>
        <taxon>Bacteria</taxon>
        <taxon>Bacillati</taxon>
        <taxon>Actinomycetota</taxon>
        <taxon>Actinomycetes</taxon>
        <taxon>Kitasatosporales</taxon>
        <taxon>Streptomycetaceae</taxon>
        <taxon>Streptomyces</taxon>
    </lineage>
</organism>
<keyword evidence="1" id="KW-0812">Transmembrane</keyword>